<comment type="caution">
    <text evidence="1">The sequence shown here is derived from an EMBL/GenBank/DDBJ whole genome shotgun (WGS) entry which is preliminary data.</text>
</comment>
<evidence type="ECO:0000313" key="1">
    <source>
        <dbReference type="EMBL" id="OXE28902.1"/>
    </source>
</evidence>
<evidence type="ECO:0000313" key="2">
    <source>
        <dbReference type="Proteomes" id="UP000214596"/>
    </source>
</evidence>
<dbReference type="PANTHER" id="PTHR33451">
    <property type="entry name" value="MALATE-2H(+)/NA(+)-LACTATE ANTIPORTER"/>
    <property type="match status" value="1"/>
</dbReference>
<reference evidence="1 2" key="1">
    <citation type="journal article" date="2017" name="Appl. Environ. Microbiol.">
        <title>Parallel evolution of two clades of a major Atlantic endemic Vibrio parahaemolyticus pathogen lineage by independent acquisition of related pathogenicity islands.</title>
        <authorList>
            <person name="Xu F."/>
            <person name="Gonzalez-Escalona N."/>
            <person name="Drees K.P."/>
            <person name="Sebra R.P."/>
            <person name="Cooper V.S."/>
            <person name="Jones S.H."/>
            <person name="Whistler C.A."/>
        </authorList>
    </citation>
    <scope>NUCLEOTIDE SEQUENCE [LARGE SCALE GENOMIC DNA]</scope>
    <source>
        <strain evidence="1 2">MAVP-3</strain>
    </source>
</reference>
<accession>A0A227J1Y1</accession>
<dbReference type="AlphaFoldDB" id="A0A227J1Y1"/>
<feature type="non-terminal residue" evidence="1">
    <location>
        <position position="1"/>
    </location>
</feature>
<protein>
    <submittedName>
        <fullName evidence="1">Sodium:proton antiporter</fullName>
    </submittedName>
</protein>
<dbReference type="PANTHER" id="PTHR33451:SF5">
    <property type="entry name" value="NA+_H+ ANTIPORTER"/>
    <property type="match status" value="1"/>
</dbReference>
<sequence length="98" mass="10124">NLVSSMIHAFGSSHSKHANSRASELGIAGLVSMVNGCTANNTVAIIVSGSVARQLAEENNVSPRRSASLLDIFSCVVQGILPYGAQVLLLGSVFNLSP</sequence>
<gene>
    <name evidence="1" type="ORF">CA163_31465</name>
</gene>
<organism evidence="1 2">
    <name type="scientific">Vibrio parahaemolyticus</name>
    <dbReference type="NCBI Taxonomy" id="670"/>
    <lineage>
        <taxon>Bacteria</taxon>
        <taxon>Pseudomonadati</taxon>
        <taxon>Pseudomonadota</taxon>
        <taxon>Gammaproteobacteria</taxon>
        <taxon>Vibrionales</taxon>
        <taxon>Vibrionaceae</taxon>
        <taxon>Vibrio</taxon>
    </lineage>
</organism>
<name>A0A227J1Y1_VIBPH</name>
<proteinExistence type="predicted"/>
<dbReference type="InterPro" id="IPR052180">
    <property type="entry name" value="NhaC_Na-H+_Antiporter"/>
</dbReference>
<dbReference type="Proteomes" id="UP000214596">
    <property type="component" value="Unassembled WGS sequence"/>
</dbReference>
<feature type="non-terminal residue" evidence="1">
    <location>
        <position position="98"/>
    </location>
</feature>
<dbReference type="EMBL" id="NIXT01003849">
    <property type="protein sequence ID" value="OXE28902.1"/>
    <property type="molecule type" value="Genomic_DNA"/>
</dbReference>